<dbReference type="EMBL" id="BAABJP010000008">
    <property type="protein sequence ID" value="GAA5153626.1"/>
    <property type="molecule type" value="Genomic_DNA"/>
</dbReference>
<dbReference type="SUPFAM" id="SSF89796">
    <property type="entry name" value="CoA-transferase family III (CaiB/BaiF)"/>
    <property type="match status" value="1"/>
</dbReference>
<keyword evidence="1 2" id="KW-0808">Transferase</keyword>
<dbReference type="InterPro" id="IPR023606">
    <property type="entry name" value="CoA-Trfase_III_dom_1_sf"/>
</dbReference>
<dbReference type="InterPro" id="IPR003673">
    <property type="entry name" value="CoA-Trfase_fam_III"/>
</dbReference>
<protein>
    <submittedName>
        <fullName evidence="2">CoA transferase</fullName>
    </submittedName>
</protein>
<evidence type="ECO:0000256" key="1">
    <source>
        <dbReference type="ARBA" id="ARBA00022679"/>
    </source>
</evidence>
<dbReference type="PANTHER" id="PTHR48207">
    <property type="entry name" value="SUCCINATE--HYDROXYMETHYLGLUTARATE COA-TRANSFERASE"/>
    <property type="match status" value="1"/>
</dbReference>
<evidence type="ECO:0000313" key="3">
    <source>
        <dbReference type="Proteomes" id="UP001428817"/>
    </source>
</evidence>
<dbReference type="InterPro" id="IPR044855">
    <property type="entry name" value="CoA-Trfase_III_dom3_sf"/>
</dbReference>
<dbReference type="InterPro" id="IPR050483">
    <property type="entry name" value="CoA-transferase_III_domain"/>
</dbReference>
<organism evidence="2 3">
    <name type="scientific">Pseudonocardia eucalypti</name>
    <dbReference type="NCBI Taxonomy" id="648755"/>
    <lineage>
        <taxon>Bacteria</taxon>
        <taxon>Bacillati</taxon>
        <taxon>Actinomycetota</taxon>
        <taxon>Actinomycetes</taxon>
        <taxon>Pseudonocardiales</taxon>
        <taxon>Pseudonocardiaceae</taxon>
        <taxon>Pseudonocardia</taxon>
    </lineage>
</organism>
<dbReference type="PANTHER" id="PTHR48207:SF3">
    <property type="entry name" value="SUCCINATE--HYDROXYMETHYLGLUTARATE COA-TRANSFERASE"/>
    <property type="match status" value="1"/>
</dbReference>
<sequence length="403" mass="43677">MGVASGVLDGVRVLDFTTTMAGPMCTRLLADLGAEVIKVESPDGDHLRVRPPLREGPNGPHSTYFGQLNRGKRSIVLDLKNPVGRDLAVRLAGLADVVVENFRPGVMRRLGLDYPALSEANAGLVYCAISGYGQTGPSAQRPAYAPAIHADSGFDLTHLGYQDGADRPAATGLFIADVFGAVYAFGAIQAALLHRHRTGRGQAIDLSLLETMLALQVFEVQHAQFPGRRRRPLYRPLRTTDGFVMAAPVNQRNYQRLVEALGHPEWGDDPRFTTPAEREHHWDELMSLVEAWTSARTAADCERTLLAAGVACARYREVPEVLADPQLAHREALATARDGAGPFLMPNPPFRLSAAPVAGSDWVPGLGEHGPDVLTELLDASPDRVRRWHAAGAFGHRNRSDAC</sequence>
<dbReference type="Pfam" id="PF02515">
    <property type="entry name" value="CoA_transf_3"/>
    <property type="match status" value="1"/>
</dbReference>
<dbReference type="Proteomes" id="UP001428817">
    <property type="component" value="Unassembled WGS sequence"/>
</dbReference>
<accession>A0ABP9PYM6</accession>
<dbReference type="Gene3D" id="3.40.50.10540">
    <property type="entry name" value="Crotonobetainyl-coa:carnitine coa-transferase, domain 1"/>
    <property type="match status" value="1"/>
</dbReference>
<keyword evidence="3" id="KW-1185">Reference proteome</keyword>
<name>A0ABP9PYM6_9PSEU</name>
<dbReference type="Gene3D" id="3.30.1540.10">
    <property type="entry name" value="formyl-coa transferase, domain 3"/>
    <property type="match status" value="1"/>
</dbReference>
<evidence type="ECO:0000313" key="2">
    <source>
        <dbReference type="EMBL" id="GAA5153626.1"/>
    </source>
</evidence>
<dbReference type="GO" id="GO:0016740">
    <property type="term" value="F:transferase activity"/>
    <property type="evidence" value="ECO:0007669"/>
    <property type="project" value="UniProtKB-KW"/>
</dbReference>
<comment type="caution">
    <text evidence="2">The sequence shown here is derived from an EMBL/GenBank/DDBJ whole genome shotgun (WGS) entry which is preliminary data.</text>
</comment>
<gene>
    <name evidence="2" type="ORF">GCM10023321_24170</name>
</gene>
<reference evidence="3" key="1">
    <citation type="journal article" date="2019" name="Int. J. Syst. Evol. Microbiol.">
        <title>The Global Catalogue of Microorganisms (GCM) 10K type strain sequencing project: providing services to taxonomists for standard genome sequencing and annotation.</title>
        <authorList>
            <consortium name="The Broad Institute Genomics Platform"/>
            <consortium name="The Broad Institute Genome Sequencing Center for Infectious Disease"/>
            <person name="Wu L."/>
            <person name="Ma J."/>
        </authorList>
    </citation>
    <scope>NUCLEOTIDE SEQUENCE [LARGE SCALE GENOMIC DNA]</scope>
    <source>
        <strain evidence="3">JCM 18303</strain>
    </source>
</reference>
<proteinExistence type="predicted"/>